<evidence type="ECO:0000256" key="3">
    <source>
        <dbReference type="ARBA" id="ARBA00022777"/>
    </source>
</evidence>
<protein>
    <recommendedName>
        <fullName evidence="6">DAGKc domain-containing protein</fullName>
    </recommendedName>
</protein>
<dbReference type="AlphaFoldDB" id="A0AAV2YJH1"/>
<feature type="region of interest" description="Disordered" evidence="5">
    <location>
        <begin position="1"/>
        <end position="26"/>
    </location>
</feature>
<dbReference type="Pfam" id="PF19279">
    <property type="entry name" value="YegS_C"/>
    <property type="match status" value="1"/>
</dbReference>
<dbReference type="InterPro" id="IPR001206">
    <property type="entry name" value="Diacylglycerol_kinase_cat_dom"/>
</dbReference>
<reference evidence="7" key="2">
    <citation type="journal article" date="2023" name="Microbiol Resour">
        <title>Decontamination and Annotation of the Draft Genome Sequence of the Oomycete Lagenidium giganteum ARSEF 373.</title>
        <authorList>
            <person name="Morgan W.R."/>
            <person name="Tartar A."/>
        </authorList>
    </citation>
    <scope>NUCLEOTIDE SEQUENCE</scope>
    <source>
        <strain evidence="7">ARSEF 373</strain>
    </source>
</reference>
<gene>
    <name evidence="7" type="ORF">N0F65_002552</name>
</gene>
<dbReference type="GO" id="GO:0016020">
    <property type="term" value="C:membrane"/>
    <property type="evidence" value="ECO:0007669"/>
    <property type="project" value="TreeGrafter"/>
</dbReference>
<reference evidence="7" key="1">
    <citation type="submission" date="2022-11" db="EMBL/GenBank/DDBJ databases">
        <authorList>
            <person name="Morgan W.R."/>
            <person name="Tartar A."/>
        </authorList>
    </citation>
    <scope>NUCLEOTIDE SEQUENCE</scope>
    <source>
        <strain evidence="7">ARSEF 373</strain>
    </source>
</reference>
<dbReference type="InterPro" id="IPR050187">
    <property type="entry name" value="Lipid_Phosphate_FormReg"/>
</dbReference>
<comment type="caution">
    <text evidence="7">The sequence shown here is derived from an EMBL/GenBank/DDBJ whole genome shotgun (WGS) entry which is preliminary data.</text>
</comment>
<evidence type="ECO:0000256" key="1">
    <source>
        <dbReference type="ARBA" id="ARBA00022679"/>
    </source>
</evidence>
<dbReference type="InterPro" id="IPR045540">
    <property type="entry name" value="YegS/DAGK_C"/>
</dbReference>
<dbReference type="GO" id="GO:0001727">
    <property type="term" value="F:lipid kinase activity"/>
    <property type="evidence" value="ECO:0007669"/>
    <property type="project" value="TreeGrafter"/>
</dbReference>
<organism evidence="7 8">
    <name type="scientific">Lagenidium giganteum</name>
    <dbReference type="NCBI Taxonomy" id="4803"/>
    <lineage>
        <taxon>Eukaryota</taxon>
        <taxon>Sar</taxon>
        <taxon>Stramenopiles</taxon>
        <taxon>Oomycota</taxon>
        <taxon>Peronosporomycetes</taxon>
        <taxon>Pythiales</taxon>
        <taxon>Pythiaceae</taxon>
    </lineage>
</organism>
<name>A0AAV2YJH1_9STRA</name>
<keyword evidence="2" id="KW-0547">Nucleotide-binding</keyword>
<dbReference type="PANTHER" id="PTHR12358:SF31">
    <property type="entry name" value="ACYLGLYCEROL KINASE, MITOCHONDRIAL"/>
    <property type="match status" value="1"/>
</dbReference>
<dbReference type="GO" id="GO:0005524">
    <property type="term" value="F:ATP binding"/>
    <property type="evidence" value="ECO:0007669"/>
    <property type="project" value="UniProtKB-KW"/>
</dbReference>
<evidence type="ECO:0000313" key="7">
    <source>
        <dbReference type="EMBL" id="DAZ93474.1"/>
    </source>
</evidence>
<keyword evidence="8" id="KW-1185">Reference proteome</keyword>
<accession>A0AAV2YJH1</accession>
<dbReference type="SUPFAM" id="SSF111331">
    <property type="entry name" value="NAD kinase/diacylglycerol kinase-like"/>
    <property type="match status" value="1"/>
</dbReference>
<evidence type="ECO:0000313" key="8">
    <source>
        <dbReference type="Proteomes" id="UP001146120"/>
    </source>
</evidence>
<keyword evidence="4" id="KW-0067">ATP-binding</keyword>
<evidence type="ECO:0000256" key="2">
    <source>
        <dbReference type="ARBA" id="ARBA00022741"/>
    </source>
</evidence>
<keyword evidence="3" id="KW-0418">Kinase</keyword>
<dbReference type="Proteomes" id="UP001146120">
    <property type="component" value="Unassembled WGS sequence"/>
</dbReference>
<evidence type="ECO:0000259" key="6">
    <source>
        <dbReference type="PROSITE" id="PS50146"/>
    </source>
</evidence>
<dbReference type="PANTHER" id="PTHR12358">
    <property type="entry name" value="SPHINGOSINE KINASE"/>
    <property type="match status" value="1"/>
</dbReference>
<dbReference type="SMART" id="SM00046">
    <property type="entry name" value="DAGKc"/>
    <property type="match status" value="1"/>
</dbReference>
<proteinExistence type="predicted"/>
<feature type="non-terminal residue" evidence="7">
    <location>
        <position position="1"/>
    </location>
</feature>
<dbReference type="EMBL" id="DAKRPA010000313">
    <property type="protein sequence ID" value="DAZ93474.1"/>
    <property type="molecule type" value="Genomic_DNA"/>
</dbReference>
<dbReference type="GO" id="GO:0005737">
    <property type="term" value="C:cytoplasm"/>
    <property type="evidence" value="ECO:0007669"/>
    <property type="project" value="TreeGrafter"/>
</dbReference>
<keyword evidence="1" id="KW-0808">Transferase</keyword>
<evidence type="ECO:0000256" key="5">
    <source>
        <dbReference type="SAM" id="MobiDB-lite"/>
    </source>
</evidence>
<dbReference type="InterPro" id="IPR017438">
    <property type="entry name" value="ATP-NAD_kinase_N"/>
</dbReference>
<dbReference type="Gene3D" id="3.40.50.10330">
    <property type="entry name" value="Probable inorganic polyphosphate/atp-NAD kinase, domain 1"/>
    <property type="match status" value="1"/>
</dbReference>
<feature type="domain" description="DAGKc" evidence="6">
    <location>
        <begin position="189"/>
        <end position="331"/>
    </location>
</feature>
<dbReference type="GO" id="GO:0046512">
    <property type="term" value="P:sphingosine biosynthetic process"/>
    <property type="evidence" value="ECO:0007669"/>
    <property type="project" value="TreeGrafter"/>
</dbReference>
<dbReference type="PROSITE" id="PS50146">
    <property type="entry name" value="DAGK"/>
    <property type="match status" value="1"/>
</dbReference>
<dbReference type="Gene3D" id="2.60.200.40">
    <property type="match status" value="1"/>
</dbReference>
<dbReference type="Pfam" id="PF00781">
    <property type="entry name" value="DAGK_cat"/>
    <property type="match status" value="1"/>
</dbReference>
<evidence type="ECO:0000256" key="4">
    <source>
        <dbReference type="ARBA" id="ARBA00022840"/>
    </source>
</evidence>
<dbReference type="InterPro" id="IPR016064">
    <property type="entry name" value="NAD/diacylglycerol_kinase_sf"/>
</dbReference>
<sequence>PLTSTARPMATSEAMQPVNAAPEDQDQRPLSELLAALQLRYVHRSAKTLWLARTLNVALELHVDKCVIHKSEQDTGARFNRRELLWQDVLGAHVLTTTGDHLDLTTLDVAAMAQGEQKFLLGLFACPSKQRSSTSLKKRKLVEWFYQFDAAHAAATVAVAKWINYLADPRTVDVLAQATSLDSLQRVDYPARKFLVIINPVGGSGRGVQTYENKVAPIFKYANIDATLEITTKAAHGTEIVAKMPLNTYDCVLSVGGDGSLCEVFQGLMQREDWNLAVRQPIGIIPGGSGNGLSASVLHQSNEKPKPSNAAFVLAKGKPQEIDITSVRNGKETMYSFLSFEWALIADVDIESEKLRMLGGMRFVVTFGQHLLITRKEYPGTVWYLEDEQGGAEPLRYFDVHDPASTERPGFDLVDNSAENADESKGGKWKEITGNFHILWIMNVTHAAADAFVAPGAKLDDGYNYIMVLHGDHPRKQLIAILTAIENGKHLEETDAQLIRTRAFKLKTDRPDDLLCVDGEVFEGPYVEGQVHRGLGRIITLPPPHTATKPTAEATS</sequence>